<evidence type="ECO:0000259" key="1">
    <source>
        <dbReference type="Pfam" id="PF09413"/>
    </source>
</evidence>
<evidence type="ECO:0000313" key="2">
    <source>
        <dbReference type="EMBL" id="OYQ39562.1"/>
    </source>
</evidence>
<dbReference type="RefSeq" id="WP_094487435.1">
    <property type="nucleotide sequence ID" value="NZ_NOXX01000225.1"/>
</dbReference>
<accession>A0A255ZDQ1</accession>
<comment type="caution">
    <text evidence="2">The sequence shown here is derived from an EMBL/GenBank/DDBJ whole genome shotgun (WGS) entry which is preliminary data.</text>
</comment>
<protein>
    <recommendedName>
        <fullName evidence="1">DUF2007 domain-containing protein</fullName>
    </recommendedName>
</protein>
<dbReference type="Pfam" id="PF09413">
    <property type="entry name" value="DUF2007"/>
    <property type="match status" value="1"/>
</dbReference>
<dbReference type="EMBL" id="NOXX01000225">
    <property type="protein sequence ID" value="OYQ39562.1"/>
    <property type="molecule type" value="Genomic_DNA"/>
</dbReference>
<dbReference type="InterPro" id="IPR018551">
    <property type="entry name" value="DUF2007"/>
</dbReference>
<keyword evidence="3" id="KW-1185">Reference proteome</keyword>
<proteinExistence type="predicted"/>
<dbReference type="AlphaFoldDB" id="A0A255ZDQ1"/>
<gene>
    <name evidence="2" type="ORF">CHX27_14285</name>
</gene>
<organism evidence="2 3">
    <name type="scientific">Flavobacterium aurantiibacter</name>
    <dbReference type="NCBI Taxonomy" id="2023067"/>
    <lineage>
        <taxon>Bacteria</taxon>
        <taxon>Pseudomonadati</taxon>
        <taxon>Bacteroidota</taxon>
        <taxon>Flavobacteriia</taxon>
        <taxon>Flavobacteriales</taxon>
        <taxon>Flavobacteriaceae</taxon>
        <taxon>Flavobacterium</taxon>
    </lineage>
</organism>
<sequence length="69" mass="7431">MIEVFSGSEILAQAVNYNLREAGITAIIRNEYESARLAGFGTADAAVSVWVSKEDVILAKIVVAKFLAE</sequence>
<feature type="domain" description="DUF2007" evidence="1">
    <location>
        <begin position="1"/>
        <end position="64"/>
    </location>
</feature>
<dbReference type="Proteomes" id="UP000216035">
    <property type="component" value="Unassembled WGS sequence"/>
</dbReference>
<evidence type="ECO:0000313" key="3">
    <source>
        <dbReference type="Proteomes" id="UP000216035"/>
    </source>
</evidence>
<reference evidence="2 3" key="1">
    <citation type="submission" date="2017-07" db="EMBL/GenBank/DDBJ databases">
        <title>Flavobacterium cyanobacteriorum sp. nov., isolated from cyanobacterial aggregates in a eutrophic lake.</title>
        <authorList>
            <person name="Cai H."/>
        </authorList>
    </citation>
    <scope>NUCLEOTIDE SEQUENCE [LARGE SCALE GENOMIC DNA]</scope>
    <source>
        <strain evidence="2 3">TH167</strain>
    </source>
</reference>
<name>A0A255ZDQ1_9FLAO</name>
<dbReference type="OrthoDB" id="1372890at2"/>